<feature type="compositionally biased region" description="Low complexity" evidence="1">
    <location>
        <begin position="183"/>
        <end position="205"/>
    </location>
</feature>
<sequence length="919" mass="99805">MTENQLFSMSTDLFDTSSNSSNPLKCDIFSLALSNSNTSTLLFGTSTLPALSPLQQLNVNTVFNTNSNSSPNSNYLTNSNSNANTPNDQQHQQQQQQSQHTFTSVGGNSVGSSVGGGSISGSSNVMLTNAISIPRSNNPNQSHNPWTQERDSHHHPSPSPLQLHPHHLNSHNHNQISSMMSAQQQQNNQQQQHQQQHQLQQQSLQHSQPRLFVDFSDYGLDVASLDAASLSPTLLQDVSLGAASPLHGITSNGFYAADASPVSNSGSNSIVGSVGTVDSASTLLGLNDSIRSGDDGNNSLLFDVTGTPNSSAMWSDISNAIITKHEPFTLEEDYIFPIDKAEIQAAGFGDIPDEHFLDVIDNFDELLNSGAGQNDFILSPQQNNSSNNLQQLNSPQASPSGAPPMELLQMHKQQQQQQQLTQLQTAQQQQHQQQQSQQQQQQPRIQHSNSAGGAIHTHHNNHHNSSSPYEIYHSTPNKQQQHQLSSSGSNSFSPGSQASHSPLQLNSITPPPPPHGNRSQSLQVKSRNMLELQKKGFSMSPDRVNGSSAGLLGQSVPGNSHLLLSGNALSPSSGGSSSGFGSTTGGGSSTGGSVRKSFQYPSDTSISRLSSSAPTHLGLEHIWMRREPRQHLLSTGSLAEAESFSSLSTGSVLSPDGIDFSQDDDDDASTDYNSDNYDDLSSDGSDNEDDSRTTISGHMSGGKGKERYFWQYNVQAKGPKGKRLVFQSRLEDPHVLNEATDPVFSPNCSVRGIKVFKHSGKARKGDGNDLTPNPRKLHVIGKELDKLGRTINDMTPVSELPFNVRPKSRKEKNKLASRACRLKKKAQHEANKIKLFGLEIEHKRLINGIFELKQALALKYQNQNNVEHTEVINQRIEQIYKTAQTGLRIAGDTTDFVNKVLENVKSGVPNGGLEDLKHS</sequence>
<dbReference type="RefSeq" id="XP_049305006.1">
    <property type="nucleotide sequence ID" value="XM_049449049.1"/>
</dbReference>
<feature type="region of interest" description="Disordered" evidence="1">
    <location>
        <begin position="563"/>
        <end position="611"/>
    </location>
</feature>
<evidence type="ECO:0000313" key="17">
    <source>
        <dbReference type="RefSeq" id="XP_049305008.1"/>
    </source>
</evidence>
<name>A0A6J0RIU3_BACDO</name>
<dbReference type="RefSeq" id="XP_049304997.1">
    <property type="nucleotide sequence ID" value="XM_049449040.1"/>
</dbReference>
<evidence type="ECO:0000256" key="1">
    <source>
        <dbReference type="SAM" id="MobiDB-lite"/>
    </source>
</evidence>
<feature type="region of interest" description="Disordered" evidence="1">
    <location>
        <begin position="374"/>
        <end position="522"/>
    </location>
</feature>
<dbReference type="InterPro" id="IPR039165">
    <property type="entry name" value="CREBRF"/>
</dbReference>
<evidence type="ECO:0000313" key="7">
    <source>
        <dbReference type="RefSeq" id="XP_049304997.1"/>
    </source>
</evidence>
<dbReference type="RefSeq" id="XP_049305005.1">
    <property type="nucleotide sequence ID" value="XM_049449048.1"/>
</dbReference>
<evidence type="ECO:0000313" key="5">
    <source>
        <dbReference type="RefSeq" id="XP_019845743.2"/>
    </source>
</evidence>
<feature type="compositionally biased region" description="Low complexity" evidence="1">
    <location>
        <begin position="413"/>
        <end position="442"/>
    </location>
</feature>
<organism evidence="3 6">
    <name type="scientific">Bactrocera dorsalis</name>
    <name type="common">Oriental fruit fly</name>
    <name type="synonym">Dacus dorsalis</name>
    <dbReference type="NCBI Taxonomy" id="27457"/>
    <lineage>
        <taxon>Eukaryota</taxon>
        <taxon>Metazoa</taxon>
        <taxon>Ecdysozoa</taxon>
        <taxon>Arthropoda</taxon>
        <taxon>Hexapoda</taxon>
        <taxon>Insecta</taxon>
        <taxon>Pterygota</taxon>
        <taxon>Neoptera</taxon>
        <taxon>Endopterygota</taxon>
        <taxon>Diptera</taxon>
        <taxon>Brachycera</taxon>
        <taxon>Muscomorpha</taxon>
        <taxon>Tephritoidea</taxon>
        <taxon>Tephritidae</taxon>
        <taxon>Bactrocera</taxon>
        <taxon>Bactrocera</taxon>
    </lineage>
</organism>
<feature type="compositionally biased region" description="Low complexity" evidence="1">
    <location>
        <begin position="64"/>
        <end position="112"/>
    </location>
</feature>
<evidence type="ECO:0000313" key="13">
    <source>
        <dbReference type="RefSeq" id="XP_049305003.1"/>
    </source>
</evidence>
<feature type="region of interest" description="Disordered" evidence="1">
    <location>
        <begin position="655"/>
        <end position="700"/>
    </location>
</feature>
<dbReference type="AlphaFoldDB" id="A0A6J0RIU3"/>
<proteinExistence type="predicted"/>
<feature type="compositionally biased region" description="Gly residues" evidence="1">
    <location>
        <begin position="576"/>
        <end position="590"/>
    </location>
</feature>
<feature type="domain" description="BZIP" evidence="2">
    <location>
        <begin position="809"/>
        <end position="823"/>
    </location>
</feature>
<keyword evidence="3" id="KW-1185">Reference proteome</keyword>
<dbReference type="GeneID" id="105226062"/>
<dbReference type="RefSeq" id="XP_049305002.1">
    <property type="nucleotide sequence ID" value="XM_049449045.1"/>
</dbReference>
<feature type="region of interest" description="Disordered" evidence="1">
    <location>
        <begin position="132"/>
        <end position="205"/>
    </location>
</feature>
<dbReference type="PANTHER" id="PTHR21552:SF2">
    <property type="entry name" value="CREB3 REGULATORY FACTOR"/>
    <property type="match status" value="1"/>
</dbReference>
<dbReference type="RefSeq" id="XP_049305000.1">
    <property type="nucleotide sequence ID" value="XM_049449043.1"/>
</dbReference>
<dbReference type="GO" id="GO:0006986">
    <property type="term" value="P:response to unfolded protein"/>
    <property type="evidence" value="ECO:0007669"/>
    <property type="project" value="InterPro"/>
</dbReference>
<feature type="compositionally biased region" description="Polar residues" evidence="1">
    <location>
        <begin position="599"/>
        <end position="611"/>
    </location>
</feature>
<dbReference type="GO" id="GO:0000977">
    <property type="term" value="F:RNA polymerase II transcription regulatory region sequence-specific DNA binding"/>
    <property type="evidence" value="ECO:0007669"/>
    <property type="project" value="TreeGrafter"/>
</dbReference>
<dbReference type="GO" id="GO:0000981">
    <property type="term" value="F:DNA-binding transcription factor activity, RNA polymerase II-specific"/>
    <property type="evidence" value="ECO:0007669"/>
    <property type="project" value="TreeGrafter"/>
</dbReference>
<dbReference type="RefSeq" id="XP_049304998.1">
    <property type="nucleotide sequence ID" value="XM_049449041.1"/>
</dbReference>
<feature type="compositionally biased region" description="Low complexity" evidence="1">
    <location>
        <begin position="479"/>
        <end position="499"/>
    </location>
</feature>
<gene>
    <name evidence="4 5 6 7 8 9 10 11 12 13 14 15 16 17 18" type="primary">LOC105226062</name>
</gene>
<reference evidence="3 4" key="1">
    <citation type="submission" date="2025-05" db="UniProtKB">
        <authorList>
            <consortium name="RefSeq"/>
        </authorList>
    </citation>
    <scope>NUCLEOTIDE SEQUENCE [LARGE SCALE GENOMIC DNA]</scope>
    <source>
        <tissue evidence="4 5">Adult</tissue>
    </source>
</reference>
<dbReference type="GO" id="GO:0005634">
    <property type="term" value="C:nucleus"/>
    <property type="evidence" value="ECO:0007669"/>
    <property type="project" value="TreeGrafter"/>
</dbReference>
<evidence type="ECO:0000313" key="3">
    <source>
        <dbReference type="Proteomes" id="UP001652620"/>
    </source>
</evidence>
<evidence type="ECO:0000313" key="10">
    <source>
        <dbReference type="RefSeq" id="XP_049305000.1"/>
    </source>
</evidence>
<dbReference type="RefSeq" id="XP_049305007.1">
    <property type="nucleotide sequence ID" value="XM_049449050.1"/>
</dbReference>
<feature type="compositionally biased region" description="Acidic residues" evidence="1">
    <location>
        <begin position="676"/>
        <end position="689"/>
    </location>
</feature>
<dbReference type="InterPro" id="IPR004827">
    <property type="entry name" value="bZIP"/>
</dbReference>
<dbReference type="OrthoDB" id="8931646at2759"/>
<feature type="region of interest" description="Disordered" evidence="1">
    <location>
        <begin position="64"/>
        <end position="118"/>
    </location>
</feature>
<protein>
    <submittedName>
        <fullName evidence="4 5">Protein CREBRF homolog isoform X1</fullName>
    </submittedName>
</protein>
<dbReference type="PANTHER" id="PTHR21552">
    <property type="entry name" value="ADULT RETINA PROTEIN"/>
    <property type="match status" value="1"/>
</dbReference>
<evidence type="ECO:0000313" key="14">
    <source>
        <dbReference type="RefSeq" id="XP_049305005.1"/>
    </source>
</evidence>
<accession>A0A6J0RIU3</accession>
<dbReference type="CDD" id="cd14809">
    <property type="entry name" value="bZIP_AUREO-like"/>
    <property type="match status" value="1"/>
</dbReference>
<evidence type="ECO:0000259" key="2">
    <source>
        <dbReference type="PROSITE" id="PS00036"/>
    </source>
</evidence>
<dbReference type="RefSeq" id="XP_049305003.1">
    <property type="nucleotide sequence ID" value="XM_049449046.1"/>
</dbReference>
<dbReference type="RefSeq" id="XP_049305009.1">
    <property type="nucleotide sequence ID" value="XM_049449052.1"/>
</dbReference>
<dbReference type="RefSeq" id="XP_019845745.2">
    <property type="nucleotide sequence ID" value="XM_019990186.3"/>
</dbReference>
<dbReference type="RefSeq" id="XP_049305008.1">
    <property type="nucleotide sequence ID" value="XM_049449051.1"/>
</dbReference>
<dbReference type="RefSeq" id="XP_049304999.1">
    <property type="nucleotide sequence ID" value="XM_049449042.1"/>
</dbReference>
<evidence type="ECO:0000313" key="15">
    <source>
        <dbReference type="RefSeq" id="XP_049305006.1"/>
    </source>
</evidence>
<evidence type="ECO:0000313" key="16">
    <source>
        <dbReference type="RefSeq" id="XP_049305007.1"/>
    </source>
</evidence>
<dbReference type="PROSITE" id="PS00036">
    <property type="entry name" value="BZIP_BASIC"/>
    <property type="match status" value="1"/>
</dbReference>
<evidence type="ECO:0000313" key="6">
    <source>
        <dbReference type="RefSeq" id="XP_019845745.2"/>
    </source>
</evidence>
<feature type="compositionally biased region" description="Polar residues" evidence="1">
    <location>
        <begin position="132"/>
        <end position="147"/>
    </location>
</feature>
<evidence type="ECO:0000313" key="8">
    <source>
        <dbReference type="RefSeq" id="XP_049304998.1"/>
    </source>
</evidence>
<evidence type="ECO:0000313" key="11">
    <source>
        <dbReference type="RefSeq" id="XP_049305001.1"/>
    </source>
</evidence>
<feature type="compositionally biased region" description="Low complexity" evidence="1">
    <location>
        <begin position="378"/>
        <end position="396"/>
    </location>
</feature>
<dbReference type="Proteomes" id="UP001652620">
    <property type="component" value="Chromosome 2"/>
</dbReference>
<dbReference type="RefSeq" id="XP_019845741.2">
    <property type="nucleotide sequence ID" value="XM_019990182.3"/>
</dbReference>
<evidence type="ECO:0000313" key="9">
    <source>
        <dbReference type="RefSeq" id="XP_049304999.1"/>
    </source>
</evidence>
<dbReference type="RefSeq" id="XP_049305001.1">
    <property type="nucleotide sequence ID" value="XM_049449044.1"/>
</dbReference>
<dbReference type="RefSeq" id="XP_019845743.2">
    <property type="nucleotide sequence ID" value="XM_019990184.3"/>
</dbReference>
<dbReference type="KEGG" id="bdr:105226062"/>
<evidence type="ECO:0000313" key="12">
    <source>
        <dbReference type="RefSeq" id="XP_049305002.1"/>
    </source>
</evidence>
<evidence type="ECO:0000313" key="18">
    <source>
        <dbReference type="RefSeq" id="XP_049305009.1"/>
    </source>
</evidence>
<evidence type="ECO:0000313" key="4">
    <source>
        <dbReference type="RefSeq" id="XP_019845741.2"/>
    </source>
</evidence>